<evidence type="ECO:0000256" key="1">
    <source>
        <dbReference type="ARBA" id="ARBA00023121"/>
    </source>
</evidence>
<dbReference type="Proteomes" id="UP000054709">
    <property type="component" value="Unassembled WGS sequence"/>
</dbReference>
<reference evidence="2 3" key="1">
    <citation type="journal article" date="2015" name="Int. Biodeterior. Biodegradation">
        <title>Physiological and genetic screening methods for the isolation of methyl tert-butyl ether-degrading bacteria for bioremediation purposes.</title>
        <authorList>
            <person name="Guisado I.M."/>
            <person name="Purswani J."/>
            <person name="Gonzalez Lopez J."/>
            <person name="Pozo C."/>
        </authorList>
    </citation>
    <scope>NUCLEOTIDE SEQUENCE [LARGE SCALE GENOMIC DNA]</scope>
    <source>
        <strain evidence="2 3">SH7</strain>
    </source>
</reference>
<evidence type="ECO:0008006" key="4">
    <source>
        <dbReference type="Google" id="ProtNLM"/>
    </source>
</evidence>
<proteinExistence type="predicted"/>
<keyword evidence="1" id="KW-0446">Lipid-binding</keyword>
<dbReference type="InterPro" id="IPR003797">
    <property type="entry name" value="DegV"/>
</dbReference>
<dbReference type="GO" id="GO:0008289">
    <property type="term" value="F:lipid binding"/>
    <property type="evidence" value="ECO:0007669"/>
    <property type="project" value="UniProtKB-KW"/>
</dbReference>
<protein>
    <recommendedName>
        <fullName evidence="4">EDD domain protein</fullName>
    </recommendedName>
</protein>
<dbReference type="PROSITE" id="PS51482">
    <property type="entry name" value="DEGV"/>
    <property type="match status" value="1"/>
</dbReference>
<organism evidence="2 3">
    <name type="scientific">Paenibacillus etheri</name>
    <dbReference type="NCBI Taxonomy" id="1306852"/>
    <lineage>
        <taxon>Bacteria</taxon>
        <taxon>Bacillati</taxon>
        <taxon>Bacillota</taxon>
        <taxon>Bacilli</taxon>
        <taxon>Bacillales</taxon>
        <taxon>Paenibacillaceae</taxon>
        <taxon>Paenibacillus</taxon>
    </lineage>
</organism>
<keyword evidence="3" id="KW-1185">Reference proteome</keyword>
<dbReference type="AlphaFoldDB" id="A0A0W1B1S0"/>
<dbReference type="PANTHER" id="PTHR33434">
    <property type="entry name" value="DEGV DOMAIN-CONTAINING PROTEIN DR_1986-RELATED"/>
    <property type="match status" value="1"/>
</dbReference>
<evidence type="ECO:0000313" key="3">
    <source>
        <dbReference type="Proteomes" id="UP000054709"/>
    </source>
</evidence>
<name>A0A0W1B1S0_9BACL</name>
<dbReference type="InterPro" id="IPR043168">
    <property type="entry name" value="DegV_C"/>
</dbReference>
<gene>
    <name evidence="2" type="ORF">UQ64_11915</name>
</gene>
<dbReference type="SUPFAM" id="SSF82549">
    <property type="entry name" value="DAK1/DegV-like"/>
    <property type="match status" value="1"/>
</dbReference>
<sequence length="279" mass="30802">MAIKIITDSGSDLPLDYMEKYNVSVVHLPVHFGHELMPADTDTKTFYAKMSESKELPTTASPSPNQFLETFRQVEEGTDIMVICMSSNISSTYQTAMIAMEMYQEEGHTNAIEVIDSKTFSGGLSLIVGLAAKWSQTCSSLQELKDKVLQQIDEVRAYFTLDTLENVMKGGRLSRISGAVASVLNIKLLLKISEEGTVEVVEKTRGLPKALNRLLAHLDEKQHDYEKAVIAIVHSNCEKLALEIKERILQKHPFKEVLLSSMGPVMGTYAGEGGIGVAF</sequence>
<dbReference type="EMBL" id="LCZJ02000018">
    <property type="protein sequence ID" value="KTD87508.1"/>
    <property type="molecule type" value="Genomic_DNA"/>
</dbReference>
<dbReference type="NCBIfam" id="TIGR00762">
    <property type="entry name" value="DegV"/>
    <property type="match status" value="1"/>
</dbReference>
<dbReference type="Gene3D" id="3.40.50.10170">
    <property type="match status" value="1"/>
</dbReference>
<dbReference type="OrthoDB" id="5429275at2"/>
<evidence type="ECO:0000313" key="2">
    <source>
        <dbReference type="EMBL" id="KTD87508.1"/>
    </source>
</evidence>
<comment type="caution">
    <text evidence="2">The sequence shown here is derived from an EMBL/GenBank/DDBJ whole genome shotgun (WGS) entry which is preliminary data.</text>
</comment>
<dbReference type="PANTHER" id="PTHR33434:SF2">
    <property type="entry name" value="FATTY ACID-BINDING PROTEIN TM_1468"/>
    <property type="match status" value="1"/>
</dbReference>
<accession>A0A0W1B1S0</accession>
<dbReference type="InterPro" id="IPR050270">
    <property type="entry name" value="DegV_domain_contain"/>
</dbReference>
<dbReference type="Gene3D" id="3.30.1180.10">
    <property type="match status" value="1"/>
</dbReference>
<dbReference type="RefSeq" id="WP_060623026.1">
    <property type="nucleotide sequence ID" value="NZ_LCZJ02000018.1"/>
</dbReference>
<dbReference type="Pfam" id="PF02645">
    <property type="entry name" value="DegV"/>
    <property type="match status" value="1"/>
</dbReference>